<sequence>MKMASIHFFVLSFMLFASLFLTGSFATVGDYGSEENVTKKPKLEDGKLLSSNIAIQGLVYCKSGSKLIPLEGALTRITCVAADEYGFETTPLSFLSEATDTKGYFLATMCPLDVAEKRVLKECRAFLEASPWNNCSDPSDINKGISGAVLHSYRFLHDKNMNLYTVGPFLFTSSP</sequence>
<organism evidence="3">
    <name type="scientific">Lotus japonicus</name>
    <name type="common">Lotus corniculatus var. japonicus</name>
    <dbReference type="NCBI Taxonomy" id="34305"/>
    <lineage>
        <taxon>Eukaryota</taxon>
        <taxon>Viridiplantae</taxon>
        <taxon>Streptophyta</taxon>
        <taxon>Embryophyta</taxon>
        <taxon>Tracheophyta</taxon>
        <taxon>Spermatophyta</taxon>
        <taxon>Magnoliopsida</taxon>
        <taxon>eudicotyledons</taxon>
        <taxon>Gunneridae</taxon>
        <taxon>Pentapetalae</taxon>
        <taxon>rosids</taxon>
        <taxon>fabids</taxon>
        <taxon>Fabales</taxon>
        <taxon>Fabaceae</taxon>
        <taxon>Papilionoideae</taxon>
        <taxon>50 kb inversion clade</taxon>
        <taxon>NPAAA clade</taxon>
        <taxon>Hologalegina</taxon>
        <taxon>robinioid clade</taxon>
        <taxon>Loteae</taxon>
        <taxon>Lotus</taxon>
    </lineage>
</organism>
<name>I3TAG1_LOTJA</name>
<dbReference type="GO" id="GO:0071944">
    <property type="term" value="C:cell periphery"/>
    <property type="evidence" value="ECO:0007669"/>
    <property type="project" value="TreeGrafter"/>
</dbReference>
<feature type="chain" id="PRO_5003679910" description="Proline-rich protein 3-like" evidence="2">
    <location>
        <begin position="27"/>
        <end position="175"/>
    </location>
</feature>
<proteinExistence type="evidence at transcript level"/>
<dbReference type="Pfam" id="PF01190">
    <property type="entry name" value="Pollen_Ole_e_1"/>
    <property type="match status" value="1"/>
</dbReference>
<dbReference type="EMBL" id="BT149709">
    <property type="protein sequence ID" value="AFK49503.1"/>
    <property type="molecule type" value="mRNA"/>
</dbReference>
<feature type="signal peptide" evidence="2">
    <location>
        <begin position="1"/>
        <end position="26"/>
    </location>
</feature>
<evidence type="ECO:0008006" key="4">
    <source>
        <dbReference type="Google" id="ProtNLM"/>
    </source>
</evidence>
<reference evidence="3" key="1">
    <citation type="submission" date="2012-05" db="EMBL/GenBank/DDBJ databases">
        <authorList>
            <person name="Krishnakumar V."/>
            <person name="Cheung F."/>
            <person name="Xiao Y."/>
            <person name="Chan A."/>
            <person name="Moskal W.A."/>
            <person name="Town C.D."/>
        </authorList>
    </citation>
    <scope>NUCLEOTIDE SEQUENCE</scope>
</reference>
<keyword evidence="1 2" id="KW-0732">Signal</keyword>
<dbReference type="PANTHER" id="PTHR33470">
    <property type="entry name" value="OS01G0164075 PROTEIN"/>
    <property type="match status" value="1"/>
</dbReference>
<evidence type="ECO:0000313" key="3">
    <source>
        <dbReference type="EMBL" id="AFK49503.1"/>
    </source>
</evidence>
<accession>I3TAG1</accession>
<dbReference type="PANTHER" id="PTHR33470:SF58">
    <property type="entry name" value="POLLEN OLE E 1 ALLERGEN AND EXTENSIN FAMILY PROTEIN"/>
    <property type="match status" value="1"/>
</dbReference>
<protein>
    <recommendedName>
        <fullName evidence="4">Proline-rich protein 3-like</fullName>
    </recommendedName>
</protein>
<evidence type="ECO:0000256" key="2">
    <source>
        <dbReference type="SAM" id="SignalP"/>
    </source>
</evidence>
<evidence type="ECO:0000256" key="1">
    <source>
        <dbReference type="ARBA" id="ARBA00022729"/>
    </source>
</evidence>
<dbReference type="AlphaFoldDB" id="I3TAG1"/>